<reference evidence="3" key="2">
    <citation type="submission" date="2015-01" db="EMBL/GenBank/DDBJ databases">
        <title>Evolutionary Origins and Diversification of the Mycorrhizal Mutualists.</title>
        <authorList>
            <consortium name="DOE Joint Genome Institute"/>
            <consortium name="Mycorrhizal Genomics Consortium"/>
            <person name="Kohler A."/>
            <person name="Kuo A."/>
            <person name="Nagy L.G."/>
            <person name="Floudas D."/>
            <person name="Copeland A."/>
            <person name="Barry K.W."/>
            <person name="Cichocki N."/>
            <person name="Veneault-Fourrey C."/>
            <person name="LaButti K."/>
            <person name="Lindquist E.A."/>
            <person name="Lipzen A."/>
            <person name="Lundell T."/>
            <person name="Morin E."/>
            <person name="Murat C."/>
            <person name="Riley R."/>
            <person name="Ohm R."/>
            <person name="Sun H."/>
            <person name="Tunlid A."/>
            <person name="Henrissat B."/>
            <person name="Grigoriev I.V."/>
            <person name="Hibbett D.S."/>
            <person name="Martin F."/>
        </authorList>
    </citation>
    <scope>NUCLEOTIDE SEQUENCE [LARGE SCALE GENOMIC DNA]</scope>
    <source>
        <strain evidence="3">MAFF 305830</strain>
    </source>
</reference>
<keyword evidence="3" id="KW-1185">Reference proteome</keyword>
<reference evidence="2 3" key="1">
    <citation type="submission" date="2014-04" db="EMBL/GenBank/DDBJ databases">
        <authorList>
            <consortium name="DOE Joint Genome Institute"/>
            <person name="Kuo A."/>
            <person name="Zuccaro A."/>
            <person name="Kohler A."/>
            <person name="Nagy L.G."/>
            <person name="Floudas D."/>
            <person name="Copeland A."/>
            <person name="Barry K.W."/>
            <person name="Cichocki N."/>
            <person name="Veneault-Fourrey C."/>
            <person name="LaButti K."/>
            <person name="Lindquist E.A."/>
            <person name="Lipzen A."/>
            <person name="Lundell T."/>
            <person name="Morin E."/>
            <person name="Murat C."/>
            <person name="Sun H."/>
            <person name="Tunlid A."/>
            <person name="Henrissat B."/>
            <person name="Grigoriev I.V."/>
            <person name="Hibbett D.S."/>
            <person name="Martin F."/>
            <person name="Nordberg H.P."/>
            <person name="Cantor M.N."/>
            <person name="Hua S.X."/>
        </authorList>
    </citation>
    <scope>NUCLEOTIDE SEQUENCE [LARGE SCALE GENOMIC DNA]</scope>
    <source>
        <strain evidence="2 3">MAFF 305830</strain>
    </source>
</reference>
<sequence>MATTLTKRSRESDDEDDAHDQLVDPALVGEAPKRKRGRPPGSGKKKEGEIGDVIITGQESYTGEGLIATGEPAPAPVKRGRGRPKKIKTPEELAAEEAKKNRPPAKRGRPRKKPKTDEELTIPVDVPPVV</sequence>
<dbReference type="Proteomes" id="UP000054097">
    <property type="component" value="Unassembled WGS sequence"/>
</dbReference>
<evidence type="ECO:0000313" key="3">
    <source>
        <dbReference type="Proteomes" id="UP000054097"/>
    </source>
</evidence>
<dbReference type="SMART" id="SM00384">
    <property type="entry name" value="AT_hook"/>
    <property type="match status" value="3"/>
</dbReference>
<name>A0A0C2WC20_SERVB</name>
<dbReference type="AlphaFoldDB" id="A0A0C2WC20"/>
<feature type="compositionally biased region" description="Basic residues" evidence="1">
    <location>
        <begin position="78"/>
        <end position="87"/>
    </location>
</feature>
<proteinExistence type="predicted"/>
<evidence type="ECO:0008006" key="4">
    <source>
        <dbReference type="Google" id="ProtNLM"/>
    </source>
</evidence>
<dbReference type="HOGENOM" id="CLU_1971375_0_0_1"/>
<feature type="compositionally biased region" description="Basic and acidic residues" evidence="1">
    <location>
        <begin position="88"/>
        <end position="100"/>
    </location>
</feature>
<dbReference type="PRINTS" id="PR00929">
    <property type="entry name" value="ATHOOK"/>
</dbReference>
<organism evidence="2 3">
    <name type="scientific">Serendipita vermifera MAFF 305830</name>
    <dbReference type="NCBI Taxonomy" id="933852"/>
    <lineage>
        <taxon>Eukaryota</taxon>
        <taxon>Fungi</taxon>
        <taxon>Dikarya</taxon>
        <taxon>Basidiomycota</taxon>
        <taxon>Agaricomycotina</taxon>
        <taxon>Agaricomycetes</taxon>
        <taxon>Sebacinales</taxon>
        <taxon>Serendipitaceae</taxon>
        <taxon>Serendipita</taxon>
    </lineage>
</organism>
<feature type="region of interest" description="Disordered" evidence="1">
    <location>
        <begin position="1"/>
        <end position="130"/>
    </location>
</feature>
<protein>
    <recommendedName>
        <fullName evidence="4">AT hook domain-containing protein</fullName>
    </recommendedName>
</protein>
<evidence type="ECO:0000256" key="1">
    <source>
        <dbReference type="SAM" id="MobiDB-lite"/>
    </source>
</evidence>
<gene>
    <name evidence="2" type="ORF">M408DRAFT_11275</name>
</gene>
<dbReference type="EMBL" id="KN824329">
    <property type="protein sequence ID" value="KIM24013.1"/>
    <property type="molecule type" value="Genomic_DNA"/>
</dbReference>
<accession>A0A0C2WC20</accession>
<feature type="compositionally biased region" description="Basic residues" evidence="1">
    <location>
        <begin position="101"/>
        <end position="114"/>
    </location>
</feature>
<evidence type="ECO:0000313" key="2">
    <source>
        <dbReference type="EMBL" id="KIM24013.1"/>
    </source>
</evidence>
<dbReference type="InterPro" id="IPR017956">
    <property type="entry name" value="AT_hook_DNA-bd_motif"/>
</dbReference>
<dbReference type="GO" id="GO:0003677">
    <property type="term" value="F:DNA binding"/>
    <property type="evidence" value="ECO:0007669"/>
    <property type="project" value="InterPro"/>
</dbReference>